<dbReference type="InterPro" id="IPR013783">
    <property type="entry name" value="Ig-like_fold"/>
</dbReference>
<protein>
    <recommendedName>
        <fullName evidence="4">Choice-of-anchor D domain-containing protein</fullName>
    </recommendedName>
</protein>
<dbReference type="Gene3D" id="2.60.40.10">
    <property type="entry name" value="Immunoglobulins"/>
    <property type="match status" value="1"/>
</dbReference>
<evidence type="ECO:0000256" key="1">
    <source>
        <dbReference type="SAM" id="SignalP"/>
    </source>
</evidence>
<feature type="chain" id="PRO_5013103688" description="Choice-of-anchor D domain-containing protein" evidence="1">
    <location>
        <begin position="20"/>
        <end position="547"/>
    </location>
</feature>
<dbReference type="OrthoDB" id="5483741at2"/>
<proteinExistence type="predicted"/>
<dbReference type="KEGG" id="mmas:MYMAC_007083"/>
<dbReference type="RefSeq" id="WP_095961328.1">
    <property type="nucleotide sequence ID" value="NZ_CP022203.1"/>
</dbReference>
<reference evidence="2 3" key="1">
    <citation type="submission" date="2017-06" db="EMBL/GenBank/DDBJ databases">
        <title>Sequencing and comparative analysis of myxobacterial genomes.</title>
        <authorList>
            <person name="Rupp O."/>
            <person name="Goesmann A."/>
            <person name="Sogaard-Andersen L."/>
        </authorList>
    </citation>
    <scope>NUCLEOTIDE SEQUENCE [LARGE SCALE GENOMIC DNA]</scope>
    <source>
        <strain evidence="2 3">DSM 14697</strain>
    </source>
</reference>
<keyword evidence="3" id="KW-1185">Reference proteome</keyword>
<sequence>MLRKPLLSLLLGVSVLSAACSDDEPTPDPAVLIIDRDTVDFGELDVGQSSPEHLFTVRNASPTAVESVSVKVEGSGFTIAANTCEHFLDAGMECEVRVRFSPRLAGLNEARLMVEGAPDGDSAVLKGLGIGYVEVRSLPGDGARVVAEEDGWSCDEPCMVPVRRARVTLRAEPVGLPTWGGDCAAVAGGGCSLTMDGRKVVSLEELESFVRWEVRRDSHPRSVATTANGDIYVLEIGQLQRLSGTGQATWSVPLSGGVKLALDGAGTAYVVDYSGRVTRYVGGLAQWTSSESTETLSWHNLAVSANGHVYVLLNLGNGVDGQQLKLIALSPQGTERWSLLFDEGQFNHASGLEVNAQGEVYVSGSAFNRDAASGEPEHVASYFRKYSAEGVLQWETRNNWYLFAVNAEGATSTLLPHHRPTGGFIQLWIDANGNTQWDATIPGGPGVVTLQTFTSTSTLLIGGHELLADGAQRGRGWFSAMDVTTRAPGPATFVEGSTGSAGGPVRLSGLALTPTGHVVVVGGFGAGLDEGEGFIRLYDSRVLTGAP</sequence>
<dbReference type="PROSITE" id="PS51257">
    <property type="entry name" value="PROKAR_LIPOPROTEIN"/>
    <property type="match status" value="1"/>
</dbReference>
<keyword evidence="1" id="KW-0732">Signal</keyword>
<accession>A0A286NW75</accession>
<evidence type="ECO:0008006" key="4">
    <source>
        <dbReference type="Google" id="ProtNLM"/>
    </source>
</evidence>
<dbReference type="Gene3D" id="2.120.10.30">
    <property type="entry name" value="TolB, C-terminal domain"/>
    <property type="match status" value="1"/>
</dbReference>
<evidence type="ECO:0000313" key="2">
    <source>
        <dbReference type="EMBL" id="ATB51420.1"/>
    </source>
</evidence>
<gene>
    <name evidence="2" type="ORF">MYMAC_007083</name>
</gene>
<dbReference type="AlphaFoldDB" id="A0A286NW75"/>
<organism evidence="2 3">
    <name type="scientific">Corallococcus macrosporus DSM 14697</name>
    <dbReference type="NCBI Taxonomy" id="1189310"/>
    <lineage>
        <taxon>Bacteria</taxon>
        <taxon>Pseudomonadati</taxon>
        <taxon>Myxococcota</taxon>
        <taxon>Myxococcia</taxon>
        <taxon>Myxococcales</taxon>
        <taxon>Cystobacterineae</taxon>
        <taxon>Myxococcaceae</taxon>
        <taxon>Corallococcus</taxon>
    </lineage>
</organism>
<dbReference type="SUPFAM" id="SSF63829">
    <property type="entry name" value="Calcium-dependent phosphotriesterase"/>
    <property type="match status" value="1"/>
</dbReference>
<dbReference type="InterPro" id="IPR011042">
    <property type="entry name" value="6-blade_b-propeller_TolB-like"/>
</dbReference>
<evidence type="ECO:0000313" key="3">
    <source>
        <dbReference type="Proteomes" id="UP000217343"/>
    </source>
</evidence>
<dbReference type="EMBL" id="CP022203">
    <property type="protein sequence ID" value="ATB51420.1"/>
    <property type="molecule type" value="Genomic_DNA"/>
</dbReference>
<dbReference type="Proteomes" id="UP000217343">
    <property type="component" value="Chromosome"/>
</dbReference>
<feature type="signal peptide" evidence="1">
    <location>
        <begin position="1"/>
        <end position="19"/>
    </location>
</feature>
<name>A0A286NW75_9BACT</name>